<feature type="domain" description="YjeF N-terminal" evidence="11">
    <location>
        <begin position="9"/>
        <end position="201"/>
    </location>
</feature>
<evidence type="ECO:0000259" key="11">
    <source>
        <dbReference type="PROSITE" id="PS51385"/>
    </source>
</evidence>
<proteinExistence type="inferred from homology"/>
<dbReference type="InterPro" id="IPR000631">
    <property type="entry name" value="CARKD"/>
</dbReference>
<evidence type="ECO:0000313" key="12">
    <source>
        <dbReference type="EMBL" id="KUK06762.1"/>
    </source>
</evidence>
<dbReference type="PANTHER" id="PTHR13232:SF10">
    <property type="entry name" value="NAD(P)H-HYDRATE EPIMERASE"/>
    <property type="match status" value="1"/>
</dbReference>
<evidence type="ECO:0000256" key="3">
    <source>
        <dbReference type="ARBA" id="ARBA00012228"/>
    </source>
</evidence>
<dbReference type="GO" id="GO:0016836">
    <property type="term" value="F:hydro-lyase activity"/>
    <property type="evidence" value="ECO:0007669"/>
    <property type="project" value="InterPro"/>
</dbReference>
<dbReference type="GO" id="GO:0046872">
    <property type="term" value="F:metal ion binding"/>
    <property type="evidence" value="ECO:0007669"/>
    <property type="project" value="UniProtKB-KW"/>
</dbReference>
<dbReference type="EMBL" id="LGEX01000023">
    <property type="protein sequence ID" value="KUK06762.1"/>
    <property type="molecule type" value="Genomic_DNA"/>
</dbReference>
<evidence type="ECO:0000256" key="9">
    <source>
        <dbReference type="ARBA" id="ARBA00023235"/>
    </source>
</evidence>
<dbReference type="HAMAP" id="MF_01966">
    <property type="entry name" value="NADHX_epimerase"/>
    <property type="match status" value="1"/>
</dbReference>
<evidence type="ECO:0000256" key="8">
    <source>
        <dbReference type="ARBA" id="ARBA00023027"/>
    </source>
</evidence>
<dbReference type="NCBIfam" id="TIGR00197">
    <property type="entry name" value="yjeF_nterm"/>
    <property type="match status" value="1"/>
</dbReference>
<dbReference type="InterPro" id="IPR032976">
    <property type="entry name" value="YJEFN_prot_NAXE-like"/>
</dbReference>
<keyword evidence="7" id="KW-0630">Potassium</keyword>
<name>A0A101E0X4_ARCFL</name>
<keyword evidence="9" id="KW-0413">Isomerase</keyword>
<organism evidence="12 13">
    <name type="scientific">Archaeoglobus fulgidus</name>
    <dbReference type="NCBI Taxonomy" id="2234"/>
    <lineage>
        <taxon>Archaea</taxon>
        <taxon>Methanobacteriati</taxon>
        <taxon>Methanobacteriota</taxon>
        <taxon>Archaeoglobi</taxon>
        <taxon>Archaeoglobales</taxon>
        <taxon>Archaeoglobaceae</taxon>
        <taxon>Archaeoglobus</taxon>
    </lineage>
</organism>
<comment type="catalytic activity">
    <reaction evidence="2">
        <text>(6R)-NADPHX = (6S)-NADPHX</text>
        <dbReference type="Rhea" id="RHEA:32227"/>
        <dbReference type="ChEBI" id="CHEBI:64076"/>
        <dbReference type="ChEBI" id="CHEBI:64077"/>
        <dbReference type="EC" id="5.1.99.6"/>
    </reaction>
</comment>
<feature type="non-terminal residue" evidence="12">
    <location>
        <position position="232"/>
    </location>
</feature>
<dbReference type="PANTHER" id="PTHR13232">
    <property type="entry name" value="NAD(P)H-HYDRATE EPIMERASE"/>
    <property type="match status" value="1"/>
</dbReference>
<evidence type="ECO:0000256" key="1">
    <source>
        <dbReference type="ARBA" id="ARBA00000013"/>
    </source>
</evidence>
<dbReference type="GO" id="GO:0000166">
    <property type="term" value="F:nucleotide binding"/>
    <property type="evidence" value="ECO:0007669"/>
    <property type="project" value="UniProtKB-KW"/>
</dbReference>
<evidence type="ECO:0000256" key="2">
    <source>
        <dbReference type="ARBA" id="ARBA00000909"/>
    </source>
</evidence>
<evidence type="ECO:0000256" key="5">
    <source>
        <dbReference type="ARBA" id="ARBA00022741"/>
    </source>
</evidence>
<dbReference type="Gene3D" id="3.40.50.10260">
    <property type="entry name" value="YjeF N-terminal domain"/>
    <property type="match status" value="1"/>
</dbReference>
<dbReference type="InterPro" id="IPR004443">
    <property type="entry name" value="YjeF_N_dom"/>
</dbReference>
<sequence length="232" mass="25097">MEFISSRDMQILDTNCEYFGLSRMLLMENAGKGVAEEVMKRFYEGKVQIFAGSGNNGGDGFVAARHLKGFDVEIFLLSKPKTELAIKNLEICRKAGFPVKEGLPEEIDADIVIDAMLGTGVRGRLREPYSTAVKMINESDAFKVAVDVPTGLDPDSGSYEEAVKADLTVTFHKAKPGLAKAREVCGEVAVKDIGIPESFENLCGPGDVAFSYKRYEDAHKGVHGKVLVVGGG</sequence>
<dbReference type="Pfam" id="PF03853">
    <property type="entry name" value="YjeF_N"/>
    <property type="match status" value="1"/>
</dbReference>
<gene>
    <name evidence="12" type="ORF">XD48_1031</name>
</gene>
<evidence type="ECO:0000259" key="10">
    <source>
        <dbReference type="PROSITE" id="PS51383"/>
    </source>
</evidence>
<keyword evidence="6" id="KW-0521">NADP</keyword>
<protein>
    <recommendedName>
        <fullName evidence="3">NAD(P)H-hydrate epimerase</fullName>
        <ecNumber evidence="3">5.1.99.6</ecNumber>
    </recommendedName>
</protein>
<dbReference type="Proteomes" id="UP000054015">
    <property type="component" value="Unassembled WGS sequence"/>
</dbReference>
<evidence type="ECO:0000256" key="6">
    <source>
        <dbReference type="ARBA" id="ARBA00022857"/>
    </source>
</evidence>
<keyword evidence="4" id="KW-0479">Metal-binding</keyword>
<keyword evidence="8" id="KW-0520">NAD</keyword>
<dbReference type="EC" id="5.1.99.6" evidence="3"/>
<feature type="domain" description="YjeF C-terminal" evidence="10">
    <location>
        <begin position="203"/>
        <end position="232"/>
    </location>
</feature>
<dbReference type="InterPro" id="IPR036652">
    <property type="entry name" value="YjeF_N_dom_sf"/>
</dbReference>
<comment type="catalytic activity">
    <reaction evidence="1">
        <text>(6R)-NADHX = (6S)-NADHX</text>
        <dbReference type="Rhea" id="RHEA:32215"/>
        <dbReference type="ChEBI" id="CHEBI:64074"/>
        <dbReference type="ChEBI" id="CHEBI:64075"/>
        <dbReference type="EC" id="5.1.99.6"/>
    </reaction>
</comment>
<dbReference type="SUPFAM" id="SSF64153">
    <property type="entry name" value="YjeF N-terminal domain-like"/>
    <property type="match status" value="1"/>
</dbReference>
<dbReference type="PROSITE" id="PS51385">
    <property type="entry name" value="YJEF_N"/>
    <property type="match status" value="1"/>
</dbReference>
<reference evidence="13" key="1">
    <citation type="journal article" date="2015" name="MBio">
        <title>Genome-Resolved Metagenomic Analysis Reveals Roles for Candidate Phyla and Other Microbial Community Members in Biogeochemical Transformations in Oil Reservoirs.</title>
        <authorList>
            <person name="Hu P."/>
            <person name="Tom L."/>
            <person name="Singh A."/>
            <person name="Thomas B.C."/>
            <person name="Baker B.J."/>
            <person name="Piceno Y.M."/>
            <person name="Andersen G.L."/>
            <person name="Banfield J.F."/>
        </authorList>
    </citation>
    <scope>NUCLEOTIDE SEQUENCE [LARGE SCALE GENOMIC DNA]</scope>
</reference>
<keyword evidence="5" id="KW-0547">Nucleotide-binding</keyword>
<evidence type="ECO:0000256" key="4">
    <source>
        <dbReference type="ARBA" id="ARBA00022723"/>
    </source>
</evidence>
<dbReference type="PROSITE" id="PS51383">
    <property type="entry name" value="YJEF_C_3"/>
    <property type="match status" value="1"/>
</dbReference>
<evidence type="ECO:0000256" key="7">
    <source>
        <dbReference type="ARBA" id="ARBA00022958"/>
    </source>
</evidence>
<dbReference type="GO" id="GO:0052856">
    <property type="term" value="F:NAD(P)HX epimerase activity"/>
    <property type="evidence" value="ECO:0007669"/>
    <property type="project" value="UniProtKB-EC"/>
</dbReference>
<accession>A0A101E0X4</accession>
<comment type="caution">
    <text evidence="12">The sequence shown here is derived from an EMBL/GenBank/DDBJ whole genome shotgun (WGS) entry which is preliminary data.</text>
</comment>
<dbReference type="AlphaFoldDB" id="A0A101E0X4"/>
<evidence type="ECO:0000313" key="13">
    <source>
        <dbReference type="Proteomes" id="UP000054015"/>
    </source>
</evidence>